<dbReference type="Gene3D" id="3.40.190.80">
    <property type="match status" value="1"/>
</dbReference>
<dbReference type="Gene3D" id="3.30.540.10">
    <property type="entry name" value="Fructose-1,6-Bisphosphatase, subunit A, domain 1"/>
    <property type="match status" value="1"/>
</dbReference>
<evidence type="ECO:0000256" key="2">
    <source>
        <dbReference type="ARBA" id="ARBA00022723"/>
    </source>
</evidence>
<dbReference type="EMBL" id="FNZQ01000001">
    <property type="protein sequence ID" value="SEK33682.1"/>
    <property type="molecule type" value="Genomic_DNA"/>
</dbReference>
<dbReference type="GO" id="GO:0046854">
    <property type="term" value="P:phosphatidylinositol phosphate biosynthetic process"/>
    <property type="evidence" value="ECO:0007669"/>
    <property type="project" value="InterPro"/>
</dbReference>
<dbReference type="OrthoDB" id="9785695at2"/>
<evidence type="ECO:0000313" key="6">
    <source>
        <dbReference type="Proteomes" id="UP000199283"/>
    </source>
</evidence>
<dbReference type="PANTHER" id="PTHR20854">
    <property type="entry name" value="INOSITOL MONOPHOSPHATASE"/>
    <property type="match status" value="1"/>
</dbReference>
<comment type="cofactor">
    <cofactor evidence="4">
        <name>Mg(2+)</name>
        <dbReference type="ChEBI" id="CHEBI:18420"/>
    </cofactor>
</comment>
<dbReference type="SUPFAM" id="SSF56655">
    <property type="entry name" value="Carbohydrate phosphatase"/>
    <property type="match status" value="1"/>
</dbReference>
<gene>
    <name evidence="5" type="ORF">SAMN04488526_0324</name>
</gene>
<evidence type="ECO:0000256" key="1">
    <source>
        <dbReference type="ARBA" id="ARBA00009759"/>
    </source>
</evidence>
<accession>A0A1H7GA33</accession>
<sequence length="272" mass="28972">MPEADAALGADLSLLADAARAAGRIAGRHFGQGPETWDKGDGQGPVTEADLEIDTMLRHDLLAARPGYGWMSEETADGPERLDATRLFIVDPIDGTRAFIDGSRDFSHALAVVENGVPIVAAIFVPMKNRLYLAASGQGATLNGVAIRMSGRAGLDDATVLGSKHNFHDTHWTGGRPPVLQRFVSSLAYRMALVAEGQYDAMIALRPTWEWDIAAGGLIVTEGGGRVADRRGAPLRFNNPHPQLDGIVAGTPVVADALLNRLVPVSPARRTR</sequence>
<protein>
    <submittedName>
        <fullName evidence="5">Myo-inositol-1(Or 4)-monophosphatase</fullName>
    </submittedName>
</protein>
<dbReference type="STRING" id="188906.SAMN04488526_0324"/>
<evidence type="ECO:0000256" key="3">
    <source>
        <dbReference type="ARBA" id="ARBA00022842"/>
    </source>
</evidence>
<dbReference type="InterPro" id="IPR020550">
    <property type="entry name" value="Inositol_monophosphatase_CS"/>
</dbReference>
<dbReference type="InterPro" id="IPR000760">
    <property type="entry name" value="Inositol_monophosphatase-like"/>
</dbReference>
<feature type="binding site" evidence="4">
    <location>
        <position position="93"/>
    </location>
    <ligand>
        <name>Mg(2+)</name>
        <dbReference type="ChEBI" id="CHEBI:18420"/>
        <label>2</label>
    </ligand>
</feature>
<dbReference type="GO" id="GO:0006020">
    <property type="term" value="P:inositol metabolic process"/>
    <property type="evidence" value="ECO:0007669"/>
    <property type="project" value="TreeGrafter"/>
</dbReference>
<name>A0A1H7GA33_9RHOB</name>
<dbReference type="CDD" id="cd01638">
    <property type="entry name" value="CysQ"/>
    <property type="match status" value="1"/>
</dbReference>
<evidence type="ECO:0000256" key="4">
    <source>
        <dbReference type="PIRSR" id="PIRSR600760-2"/>
    </source>
</evidence>
<keyword evidence="3 4" id="KW-0460">Magnesium</keyword>
<dbReference type="AlphaFoldDB" id="A0A1H7GA33"/>
<keyword evidence="6" id="KW-1185">Reference proteome</keyword>
<evidence type="ECO:0000313" key="5">
    <source>
        <dbReference type="EMBL" id="SEK33682.1"/>
    </source>
</evidence>
<reference evidence="5 6" key="1">
    <citation type="submission" date="2016-10" db="EMBL/GenBank/DDBJ databases">
        <authorList>
            <person name="de Groot N.N."/>
        </authorList>
    </citation>
    <scope>NUCLEOTIDE SEQUENCE [LARGE SCALE GENOMIC DNA]</scope>
    <source>
        <strain evidence="5 6">DSM 14858</strain>
    </source>
</reference>
<feature type="binding site" evidence="4">
    <location>
        <position position="94"/>
    </location>
    <ligand>
        <name>Mg(2+)</name>
        <dbReference type="ChEBI" id="CHEBI:18420"/>
        <label>1</label>
        <note>catalytic</note>
    </ligand>
</feature>
<feature type="binding site" evidence="4">
    <location>
        <position position="91"/>
    </location>
    <ligand>
        <name>Mg(2+)</name>
        <dbReference type="ChEBI" id="CHEBI:18420"/>
        <label>1</label>
        <note>catalytic</note>
    </ligand>
</feature>
<organism evidence="5 6">
    <name type="scientific">Jannaschia helgolandensis</name>
    <dbReference type="NCBI Taxonomy" id="188906"/>
    <lineage>
        <taxon>Bacteria</taxon>
        <taxon>Pseudomonadati</taxon>
        <taxon>Pseudomonadota</taxon>
        <taxon>Alphaproteobacteria</taxon>
        <taxon>Rhodobacterales</taxon>
        <taxon>Roseobacteraceae</taxon>
        <taxon>Jannaschia</taxon>
    </lineage>
</organism>
<dbReference type="RefSeq" id="WP_092759145.1">
    <property type="nucleotide sequence ID" value="NZ_FNZQ01000001.1"/>
</dbReference>
<feature type="binding site" evidence="4">
    <location>
        <position position="212"/>
    </location>
    <ligand>
        <name>Mg(2+)</name>
        <dbReference type="ChEBI" id="CHEBI:18420"/>
        <label>1</label>
        <note>catalytic</note>
    </ligand>
</feature>
<dbReference type="Proteomes" id="UP000199283">
    <property type="component" value="Unassembled WGS sequence"/>
</dbReference>
<dbReference type="GO" id="GO:0007165">
    <property type="term" value="P:signal transduction"/>
    <property type="evidence" value="ECO:0007669"/>
    <property type="project" value="TreeGrafter"/>
</dbReference>
<dbReference type="Pfam" id="PF00459">
    <property type="entry name" value="Inositol_P"/>
    <property type="match status" value="1"/>
</dbReference>
<keyword evidence="2 4" id="KW-0479">Metal-binding</keyword>
<comment type="similarity">
    <text evidence="1">Belongs to the inositol monophosphatase superfamily.</text>
</comment>
<dbReference type="PANTHER" id="PTHR20854:SF4">
    <property type="entry name" value="INOSITOL-1-MONOPHOSPHATASE-RELATED"/>
    <property type="match status" value="1"/>
</dbReference>
<dbReference type="PROSITE" id="PS00630">
    <property type="entry name" value="IMP_2"/>
    <property type="match status" value="1"/>
</dbReference>
<dbReference type="GO" id="GO:0008934">
    <property type="term" value="F:inositol monophosphate 1-phosphatase activity"/>
    <property type="evidence" value="ECO:0007669"/>
    <property type="project" value="TreeGrafter"/>
</dbReference>
<dbReference type="GO" id="GO:0046872">
    <property type="term" value="F:metal ion binding"/>
    <property type="evidence" value="ECO:0007669"/>
    <property type="project" value="UniProtKB-KW"/>
</dbReference>
<dbReference type="PRINTS" id="PR00377">
    <property type="entry name" value="IMPHPHTASES"/>
</dbReference>
<feature type="binding site" evidence="4">
    <location>
        <position position="73"/>
    </location>
    <ligand>
        <name>Mg(2+)</name>
        <dbReference type="ChEBI" id="CHEBI:18420"/>
        <label>1</label>
        <note>catalytic</note>
    </ligand>
</feature>
<proteinExistence type="inferred from homology"/>